<dbReference type="InterPro" id="IPR027417">
    <property type="entry name" value="P-loop_NTPase"/>
</dbReference>
<dbReference type="Gene3D" id="3.40.50.300">
    <property type="entry name" value="P-loop containing nucleotide triphosphate hydrolases"/>
    <property type="match status" value="1"/>
</dbReference>
<feature type="domain" description="AAA" evidence="1">
    <location>
        <begin position="5"/>
        <end position="174"/>
    </location>
</feature>
<dbReference type="OrthoDB" id="4537985at2"/>
<organism evidence="2 3">
    <name type="scientific">Halostreptopolyspora alba</name>
    <dbReference type="NCBI Taxonomy" id="2487137"/>
    <lineage>
        <taxon>Bacteria</taxon>
        <taxon>Bacillati</taxon>
        <taxon>Actinomycetota</taxon>
        <taxon>Actinomycetes</taxon>
        <taxon>Streptosporangiales</taxon>
        <taxon>Nocardiopsidaceae</taxon>
        <taxon>Halostreptopolyspora</taxon>
    </lineage>
</organism>
<dbReference type="SUPFAM" id="SSF52540">
    <property type="entry name" value="P-loop containing nucleoside triphosphate hydrolases"/>
    <property type="match status" value="1"/>
</dbReference>
<accession>A0A3N0DYM6</accession>
<name>A0A3N0DYM6_9ACTN</name>
<dbReference type="CDD" id="cd02042">
    <property type="entry name" value="ParAB_family"/>
    <property type="match status" value="1"/>
</dbReference>
<dbReference type="AlphaFoldDB" id="A0A3N0DYM6"/>
<dbReference type="PANTHER" id="PTHR13696">
    <property type="entry name" value="P-LOOP CONTAINING NUCLEOSIDE TRIPHOSPHATE HYDROLASE"/>
    <property type="match status" value="1"/>
</dbReference>
<evidence type="ECO:0000259" key="1">
    <source>
        <dbReference type="Pfam" id="PF13614"/>
    </source>
</evidence>
<comment type="caution">
    <text evidence="2">The sequence shown here is derived from an EMBL/GenBank/DDBJ whole genome shotgun (WGS) entry which is preliminary data.</text>
</comment>
<dbReference type="PANTHER" id="PTHR13696:SF52">
    <property type="entry name" value="PARA FAMILY PROTEIN CT_582"/>
    <property type="match status" value="1"/>
</dbReference>
<evidence type="ECO:0000313" key="2">
    <source>
        <dbReference type="EMBL" id="RNL80714.1"/>
    </source>
</evidence>
<dbReference type="Pfam" id="PF13614">
    <property type="entry name" value="AAA_31"/>
    <property type="match status" value="1"/>
</dbReference>
<evidence type="ECO:0000313" key="3">
    <source>
        <dbReference type="Proteomes" id="UP000269198"/>
    </source>
</evidence>
<gene>
    <name evidence="2" type="ORF">EFW17_22535</name>
</gene>
<dbReference type="RefSeq" id="WP_123203449.1">
    <property type="nucleotide sequence ID" value="NZ_RJMB01000035.1"/>
</dbReference>
<dbReference type="EMBL" id="RJMB01000035">
    <property type="protein sequence ID" value="RNL80714.1"/>
    <property type="molecule type" value="Genomic_DNA"/>
</dbReference>
<dbReference type="InterPro" id="IPR050678">
    <property type="entry name" value="DNA_Partitioning_ATPase"/>
</dbReference>
<reference evidence="2 3" key="1">
    <citation type="submission" date="2018-11" db="EMBL/GenBank/DDBJ databases">
        <title>The genome draft of YIM 96095.</title>
        <authorList>
            <person name="Tang S.-K."/>
            <person name="Chunyu W.-X."/>
            <person name="Feng Y.-Z."/>
        </authorList>
    </citation>
    <scope>NUCLEOTIDE SEQUENCE [LARGE SCALE GENOMIC DNA]</scope>
    <source>
        <strain evidence="2 3">YIM 96095</strain>
    </source>
</reference>
<dbReference type="InterPro" id="IPR025669">
    <property type="entry name" value="AAA_dom"/>
</dbReference>
<sequence length="275" mass="28853">MAYRVTIGNNKGGSGKTAATVNLAAALAERGQRVLVIDMDPQANASRRLGWSWDPSAPTATVAEAVKAATSGVAAEAITAGGWDGELGARVGLLPSRWDLENRISEAGTVGAVGRLRTALEGVDDDVDVTLIDCPPSLGHLPQMAMAAAHAVVCTVEPEYDSVDGAIRYRDFVAHHARDLGNPELTVAGYLVSRVRTGLGAHEFQLEGFAELFGAHRVWHPRIPERTAHKDAADAAVPLRVLGTSAAREMAGLWHELAGVLASQQASDSASQGVK</sequence>
<protein>
    <submittedName>
        <fullName evidence="2">ParA family protein</fullName>
    </submittedName>
</protein>
<proteinExistence type="predicted"/>
<dbReference type="Proteomes" id="UP000269198">
    <property type="component" value="Unassembled WGS sequence"/>
</dbReference>
<keyword evidence="3" id="KW-1185">Reference proteome</keyword>